<evidence type="ECO:0000259" key="1">
    <source>
        <dbReference type="PROSITE" id="PS50835"/>
    </source>
</evidence>
<dbReference type="Pfam" id="PF07679">
    <property type="entry name" value="I-set"/>
    <property type="match status" value="1"/>
</dbReference>
<dbReference type="InterPro" id="IPR003598">
    <property type="entry name" value="Ig_sub2"/>
</dbReference>
<dbReference type="InterPro" id="IPR003599">
    <property type="entry name" value="Ig_sub"/>
</dbReference>
<accession>A0A6V7UIP9</accession>
<comment type="caution">
    <text evidence="2">The sequence shown here is derived from an EMBL/GenBank/DDBJ whole genome shotgun (WGS) entry which is preliminary data.</text>
</comment>
<dbReference type="InterPro" id="IPR036179">
    <property type="entry name" value="Ig-like_dom_sf"/>
</dbReference>
<dbReference type="OrthoDB" id="5985519at2759"/>
<dbReference type="Gene3D" id="2.60.40.10">
    <property type="entry name" value="Immunoglobulins"/>
    <property type="match status" value="1"/>
</dbReference>
<dbReference type="Proteomes" id="UP000580250">
    <property type="component" value="Unassembled WGS sequence"/>
</dbReference>
<name>A0A6V7UIP9_MELEN</name>
<feature type="domain" description="Ig-like" evidence="1">
    <location>
        <begin position="1"/>
        <end position="89"/>
    </location>
</feature>
<organism evidence="2 3">
    <name type="scientific">Meloidogyne enterolobii</name>
    <name type="common">Root-knot nematode worm</name>
    <name type="synonym">Meloidogyne mayaguensis</name>
    <dbReference type="NCBI Taxonomy" id="390850"/>
    <lineage>
        <taxon>Eukaryota</taxon>
        <taxon>Metazoa</taxon>
        <taxon>Ecdysozoa</taxon>
        <taxon>Nematoda</taxon>
        <taxon>Chromadorea</taxon>
        <taxon>Rhabditida</taxon>
        <taxon>Tylenchina</taxon>
        <taxon>Tylenchomorpha</taxon>
        <taxon>Tylenchoidea</taxon>
        <taxon>Meloidogynidae</taxon>
        <taxon>Meloidogyninae</taxon>
        <taxon>Meloidogyne</taxon>
    </lineage>
</organism>
<reference evidence="2 3" key="1">
    <citation type="submission" date="2020-08" db="EMBL/GenBank/DDBJ databases">
        <authorList>
            <person name="Koutsovoulos G."/>
            <person name="Danchin GJ E."/>
        </authorList>
    </citation>
    <scope>NUCLEOTIDE SEQUENCE [LARGE SCALE GENOMIC DNA]</scope>
</reference>
<dbReference type="InterPro" id="IPR013098">
    <property type="entry name" value="Ig_I-set"/>
</dbReference>
<dbReference type="EMBL" id="CAJEWN010000068">
    <property type="protein sequence ID" value="CAD2157879.1"/>
    <property type="molecule type" value="Genomic_DNA"/>
</dbReference>
<dbReference type="SMART" id="SM00409">
    <property type="entry name" value="IG"/>
    <property type="match status" value="1"/>
</dbReference>
<evidence type="ECO:0000313" key="2">
    <source>
        <dbReference type="EMBL" id="CAD2157879.1"/>
    </source>
</evidence>
<dbReference type="InterPro" id="IPR007110">
    <property type="entry name" value="Ig-like_dom"/>
</dbReference>
<dbReference type="PROSITE" id="PS50835">
    <property type="entry name" value="IG_LIKE"/>
    <property type="match status" value="1"/>
</dbReference>
<dbReference type="InterPro" id="IPR013783">
    <property type="entry name" value="Ig-like_fold"/>
</dbReference>
<sequence length="99" mass="10853">MLQTDIEDVLVAKDGAQLEIPCPVLVPEGQVRPKVLWAHDSQPLNVNTPEYIVLPNLSLRILRVSSAHIGRYTCTAVNEAGKLEKTTLVLGIVLNLKIT</sequence>
<dbReference type="SUPFAM" id="SSF48726">
    <property type="entry name" value="Immunoglobulin"/>
    <property type="match status" value="1"/>
</dbReference>
<dbReference type="SMART" id="SM00408">
    <property type="entry name" value="IGc2"/>
    <property type="match status" value="1"/>
</dbReference>
<dbReference type="AlphaFoldDB" id="A0A6V7UIP9"/>
<protein>
    <recommendedName>
        <fullName evidence="1">Ig-like domain-containing protein</fullName>
    </recommendedName>
</protein>
<gene>
    <name evidence="2" type="ORF">MENT_LOCUS12858</name>
</gene>
<evidence type="ECO:0000313" key="3">
    <source>
        <dbReference type="Proteomes" id="UP000580250"/>
    </source>
</evidence>
<proteinExistence type="predicted"/>